<dbReference type="PRINTS" id="PR01046">
    <property type="entry name" value="TRNASYNTHPRO"/>
</dbReference>
<organism evidence="14 15">
    <name type="scientific">Lachnellula occidentalis</name>
    <dbReference type="NCBI Taxonomy" id="215460"/>
    <lineage>
        <taxon>Eukaryota</taxon>
        <taxon>Fungi</taxon>
        <taxon>Dikarya</taxon>
        <taxon>Ascomycota</taxon>
        <taxon>Pezizomycotina</taxon>
        <taxon>Leotiomycetes</taxon>
        <taxon>Helotiales</taxon>
        <taxon>Lachnaceae</taxon>
        <taxon>Lachnellula</taxon>
    </lineage>
</organism>
<evidence type="ECO:0000313" key="15">
    <source>
        <dbReference type="Proteomes" id="UP000443090"/>
    </source>
</evidence>
<comment type="caution">
    <text evidence="14">The sequence shown here is derived from an EMBL/GenBank/DDBJ whole genome shotgun (WGS) entry which is preliminary data.</text>
</comment>
<evidence type="ECO:0000256" key="3">
    <source>
        <dbReference type="ARBA" id="ARBA00011738"/>
    </source>
</evidence>
<evidence type="ECO:0000256" key="8">
    <source>
        <dbReference type="ARBA" id="ARBA00022840"/>
    </source>
</evidence>
<dbReference type="InterPro" id="IPR050062">
    <property type="entry name" value="Pro-tRNA_synthetase"/>
</dbReference>
<comment type="similarity">
    <text evidence="2">Belongs to the class-II aminoacyl-tRNA synthetase family.</text>
</comment>
<evidence type="ECO:0000256" key="10">
    <source>
        <dbReference type="ARBA" id="ARBA00023146"/>
    </source>
</evidence>
<dbReference type="PROSITE" id="PS50862">
    <property type="entry name" value="AA_TRNA_LIGASE_II"/>
    <property type="match status" value="1"/>
</dbReference>
<keyword evidence="6 14" id="KW-0436">Ligase</keyword>
<dbReference type="Gene3D" id="3.40.50.800">
    <property type="entry name" value="Anticodon-binding domain"/>
    <property type="match status" value="1"/>
</dbReference>
<dbReference type="InterPro" id="IPR004500">
    <property type="entry name" value="Pro-tRNA-synth_IIa_bac-type"/>
</dbReference>
<dbReference type="PANTHER" id="PTHR42753:SF2">
    <property type="entry name" value="PROLINE--TRNA LIGASE"/>
    <property type="match status" value="1"/>
</dbReference>
<dbReference type="Pfam" id="PF00587">
    <property type="entry name" value="tRNA-synt_2b"/>
    <property type="match status" value="1"/>
</dbReference>
<evidence type="ECO:0000256" key="1">
    <source>
        <dbReference type="ARBA" id="ARBA00004496"/>
    </source>
</evidence>
<dbReference type="EC" id="6.1.1.15" evidence="4"/>
<evidence type="ECO:0000256" key="7">
    <source>
        <dbReference type="ARBA" id="ARBA00022741"/>
    </source>
</evidence>
<dbReference type="GO" id="GO:0004827">
    <property type="term" value="F:proline-tRNA ligase activity"/>
    <property type="evidence" value="ECO:0007669"/>
    <property type="project" value="UniProtKB-EC"/>
</dbReference>
<dbReference type="NCBIfam" id="TIGR00409">
    <property type="entry name" value="proS_fam_II"/>
    <property type="match status" value="1"/>
</dbReference>
<dbReference type="InterPro" id="IPR002314">
    <property type="entry name" value="aa-tRNA-synt_IIb"/>
</dbReference>
<dbReference type="GO" id="GO:0005524">
    <property type="term" value="F:ATP binding"/>
    <property type="evidence" value="ECO:0007669"/>
    <property type="project" value="UniProtKB-KW"/>
</dbReference>
<dbReference type="Pfam" id="PF03129">
    <property type="entry name" value="HGTP_anticodon"/>
    <property type="match status" value="1"/>
</dbReference>
<dbReference type="InterPro" id="IPR036621">
    <property type="entry name" value="Anticodon-bd_dom_sf"/>
</dbReference>
<evidence type="ECO:0000256" key="12">
    <source>
        <dbReference type="ARBA" id="ARBA00047671"/>
    </source>
</evidence>
<dbReference type="AlphaFoldDB" id="A0A8H8S5D4"/>
<gene>
    <name evidence="14" type="primary">proS</name>
    <name evidence="14" type="ORF">LOCC1_G001447</name>
</gene>
<comment type="subcellular location">
    <subcellularLocation>
        <location evidence="1">Cytoplasm</location>
    </subcellularLocation>
</comment>
<dbReference type="InterPro" id="IPR006195">
    <property type="entry name" value="aa-tRNA-synth_II"/>
</dbReference>
<keyword evidence="8" id="KW-0067">ATP-binding</keyword>
<dbReference type="GO" id="GO:0006433">
    <property type="term" value="P:prolyl-tRNA aminoacylation"/>
    <property type="evidence" value="ECO:0007669"/>
    <property type="project" value="InterPro"/>
</dbReference>
<evidence type="ECO:0000256" key="4">
    <source>
        <dbReference type="ARBA" id="ARBA00012831"/>
    </source>
</evidence>
<keyword evidence="7" id="KW-0547">Nucleotide-binding</keyword>
<keyword evidence="9" id="KW-0648">Protein biosynthesis</keyword>
<dbReference type="SUPFAM" id="SSF55681">
    <property type="entry name" value="Class II aaRS and biotin synthetases"/>
    <property type="match status" value="1"/>
</dbReference>
<dbReference type="PANTHER" id="PTHR42753">
    <property type="entry name" value="MITOCHONDRIAL RIBOSOME PROTEIN L39/PROLYL-TRNA LIGASE FAMILY MEMBER"/>
    <property type="match status" value="1"/>
</dbReference>
<dbReference type="GO" id="GO:0005739">
    <property type="term" value="C:mitochondrion"/>
    <property type="evidence" value="ECO:0007669"/>
    <property type="project" value="TreeGrafter"/>
</dbReference>
<feature type="domain" description="Aminoacyl-transfer RNA synthetases class-II family profile" evidence="13">
    <location>
        <begin position="102"/>
        <end position="566"/>
    </location>
</feature>
<evidence type="ECO:0000313" key="14">
    <source>
        <dbReference type="EMBL" id="TVY48286.1"/>
    </source>
</evidence>
<keyword evidence="10" id="KW-0030">Aminoacyl-tRNA synthetase</keyword>
<dbReference type="Gene3D" id="3.30.930.10">
    <property type="entry name" value="Bira Bifunctional Protein, Domain 2"/>
    <property type="match status" value="2"/>
</dbReference>
<dbReference type="InterPro" id="IPR004154">
    <property type="entry name" value="Anticodon-bd"/>
</dbReference>
<evidence type="ECO:0000256" key="9">
    <source>
        <dbReference type="ARBA" id="ARBA00022917"/>
    </source>
</evidence>
<evidence type="ECO:0000259" key="13">
    <source>
        <dbReference type="PROSITE" id="PS50862"/>
    </source>
</evidence>
<evidence type="ECO:0000256" key="2">
    <source>
        <dbReference type="ARBA" id="ARBA00008226"/>
    </source>
</evidence>
<keyword evidence="15" id="KW-1185">Reference proteome</keyword>
<accession>A0A8H8S5D4</accession>
<evidence type="ECO:0000256" key="5">
    <source>
        <dbReference type="ARBA" id="ARBA00022490"/>
    </source>
</evidence>
<comment type="subunit">
    <text evidence="3">Homodimer.</text>
</comment>
<dbReference type="InterPro" id="IPR002316">
    <property type="entry name" value="Pro-tRNA-ligase_IIa"/>
</dbReference>
<keyword evidence="5" id="KW-0963">Cytoplasm</keyword>
<dbReference type="InterPro" id="IPR045864">
    <property type="entry name" value="aa-tRNA-synth_II/BPL/LPL"/>
</dbReference>
<dbReference type="Proteomes" id="UP000443090">
    <property type="component" value="Unassembled WGS sequence"/>
</dbReference>
<dbReference type="OrthoDB" id="10267474at2759"/>
<proteinExistence type="inferred from homology"/>
<dbReference type="SUPFAM" id="SSF52954">
    <property type="entry name" value="Class II aaRS ABD-related"/>
    <property type="match status" value="1"/>
</dbReference>
<name>A0A8H8S5D4_9HELO</name>
<comment type="catalytic activity">
    <reaction evidence="12">
        <text>tRNA(Pro) + L-proline + ATP = L-prolyl-tRNA(Pro) + AMP + diphosphate</text>
        <dbReference type="Rhea" id="RHEA:14305"/>
        <dbReference type="Rhea" id="RHEA-COMP:9700"/>
        <dbReference type="Rhea" id="RHEA-COMP:9702"/>
        <dbReference type="ChEBI" id="CHEBI:30616"/>
        <dbReference type="ChEBI" id="CHEBI:33019"/>
        <dbReference type="ChEBI" id="CHEBI:60039"/>
        <dbReference type="ChEBI" id="CHEBI:78442"/>
        <dbReference type="ChEBI" id="CHEBI:78532"/>
        <dbReference type="ChEBI" id="CHEBI:456215"/>
        <dbReference type="EC" id="6.1.1.15"/>
    </reaction>
</comment>
<protein>
    <recommendedName>
        <fullName evidence="4">proline--tRNA ligase</fullName>
        <ecNumber evidence="4">6.1.1.15</ecNumber>
    </recommendedName>
    <alternativeName>
        <fullName evidence="11">Prolyl-tRNA synthetase</fullName>
    </alternativeName>
</protein>
<evidence type="ECO:0000256" key="6">
    <source>
        <dbReference type="ARBA" id="ARBA00022598"/>
    </source>
</evidence>
<dbReference type="FunFam" id="3.30.930.10:FF:000066">
    <property type="entry name" value="Proline--tRNA ligase"/>
    <property type="match status" value="1"/>
</dbReference>
<dbReference type="EMBL" id="QGMI01000052">
    <property type="protein sequence ID" value="TVY48286.1"/>
    <property type="molecule type" value="Genomic_DNA"/>
</dbReference>
<sequence length="667" mass="74122">MRYTTITPFPASLRPRATRLSTCCFANTAVWAVPRPYERFQTRHAHSSPLGTDNDGRSRLSRLWAPSGGISPTAEEDSHSMLIRAGFLRQAHSGLFHMLPLGQRVQKKLEALIDKHMSTLNASKLDLSSISSESLWERSGRLKSIGSELFRFRDRKDTGYLLSPTHEEEITTLVTSTTTSYKDLPVRVYQISRKYRDELRPRHGLLRSREFIMKDLYTFDYSSPQALSTYNQVREAYARLFDELKIPYLVAEADSGDMGGNLSHEFHFPTAKGEDHVISCTNCEYVANEELAEGPVLPSESTENDTGPLADVSTIASAEAEALKQLSSWQGISKDRSTLFTVFFMPSALSSSNPASDVADGREVNVHAIKAAFPEIDNSVENPLDLWIESDPHPENNAAPARPRQHLNILDGSISDSLRKTFAEGTIILSKDPSATLGSPHQLKYLGQHPVTGEPFNLLRVKNGDRCPRCLEGHVKINKAIELGHTFHLGSRYTKQLEGHVTVPYEIIKNQEADFEFLPTVKESSSGRQVVIQMGCHGIGVSRMIGAVADTLADKNGLNWPRIMAPFEAIVVANKSGEEGTSDVYDAISQGQSSGGTAIDLVLDDRAKPFAWKMKDADLVGYPVIVVVGRRWAAERICEVQCRRLKLKEDVHIADLSNHVRSLLERL</sequence>
<reference evidence="14 15" key="1">
    <citation type="submission" date="2018-05" db="EMBL/GenBank/DDBJ databases">
        <title>Genome sequencing and assembly of the regulated plant pathogen Lachnellula willkommii and related sister species for the development of diagnostic species identification markers.</title>
        <authorList>
            <person name="Giroux E."/>
            <person name="Bilodeau G."/>
        </authorList>
    </citation>
    <scope>NUCLEOTIDE SEQUENCE [LARGE SCALE GENOMIC DNA]</scope>
    <source>
        <strain evidence="14 15">CBS 160.35</strain>
    </source>
</reference>
<evidence type="ECO:0000256" key="11">
    <source>
        <dbReference type="ARBA" id="ARBA00029731"/>
    </source>
</evidence>